<dbReference type="InterPro" id="IPR036866">
    <property type="entry name" value="RibonucZ/Hydroxyglut_hydro"/>
</dbReference>
<dbReference type="InterPro" id="IPR001279">
    <property type="entry name" value="Metallo-B-lactamas"/>
</dbReference>
<dbReference type="PANTHER" id="PTHR12553">
    <property type="entry name" value="ZINC PHOSPHODIESTERASE ELAC PROTEIN 2"/>
    <property type="match status" value="1"/>
</dbReference>
<dbReference type="OrthoDB" id="527344at2759"/>
<feature type="region of interest" description="Disordered" evidence="11">
    <location>
        <begin position="909"/>
        <end position="946"/>
    </location>
</feature>
<dbReference type="PANTHER" id="PTHR12553:SF49">
    <property type="entry name" value="ZINC PHOSPHODIESTERASE ELAC PROTEIN 2"/>
    <property type="match status" value="1"/>
</dbReference>
<evidence type="ECO:0000313" key="14">
    <source>
        <dbReference type="EMBL" id="KAJ1920472.1"/>
    </source>
</evidence>
<dbReference type="InterPro" id="IPR027794">
    <property type="entry name" value="tRNase_Z_dom"/>
</dbReference>
<evidence type="ECO:0000256" key="9">
    <source>
        <dbReference type="ARBA" id="ARBA00022801"/>
    </source>
</evidence>
<feature type="domain" description="Metallo-beta-lactamase" evidence="12">
    <location>
        <begin position="592"/>
        <end position="800"/>
    </location>
</feature>
<dbReference type="Pfam" id="PF12706">
    <property type="entry name" value="Lactamase_B_2"/>
    <property type="match status" value="1"/>
</dbReference>
<comment type="cofactor">
    <cofactor evidence="2">
        <name>Zn(2+)</name>
        <dbReference type="ChEBI" id="CHEBI:29105"/>
    </cofactor>
</comment>
<dbReference type="GO" id="GO:1990180">
    <property type="term" value="P:mitochondrial tRNA 3'-end processing"/>
    <property type="evidence" value="ECO:0007669"/>
    <property type="project" value="TreeGrafter"/>
</dbReference>
<keyword evidence="8" id="KW-0255">Endonuclease</keyword>
<dbReference type="Pfam" id="PF13691">
    <property type="entry name" value="Lactamase_B_4"/>
    <property type="match status" value="1"/>
</dbReference>
<dbReference type="Proteomes" id="UP001150538">
    <property type="component" value="Unassembled WGS sequence"/>
</dbReference>
<evidence type="ECO:0000256" key="2">
    <source>
        <dbReference type="ARBA" id="ARBA00001947"/>
    </source>
</evidence>
<evidence type="ECO:0000256" key="5">
    <source>
        <dbReference type="ARBA" id="ARBA00022694"/>
    </source>
</evidence>
<dbReference type="AlphaFoldDB" id="A0A9W8A0U2"/>
<sequence length="946" mass="105131">MKWYVQIINTPSSNSGNSSSILIHFDNGRYLINCPEGTQRLCAEQKVRLIHLRSLFLTQMHWRHFGGFPGMLLTLADAGVQSLDVVGGPNVTHGLVATRHFLLRNGLALKTKELLFNSDVYQDKNLTAIPIHIYPDEYTPNPFENPDTPEAQNAILRDAEIREQMLGRIFKTSGKGEDRTKETPNAICKGVKREVELEAEESKHRNGSDNSLSNIKPQLWSPPEYRSDGSVIYPNSQKGKVMRSADHMAKQFVNSSSELPKTFPTSVVVCYAIRGPEIPGKFDPEAAKALGISPGPLYGRLHAGKTVTLGDGRVIQPTDVVGPSKAASIFLIIDCPSSDYITSLVESQQWAQFYESTQNPDNQPKLIIHTLGEGVLEDPRYIDWIRRFGPNTRHVINSQEYCGDANPYQRHAALQASLSLIDPSMFAMPQSNAFPKKDLNKLAENAGVNLISAKSMMKFEFEPYAKFNHEEVTNPKSSEELIRSVYNAPHLKSFLNAVNECVPRILAADSYQNTANDAASSGMVISTLGTGSSIPSTLRNVSCNLLYIPNYGTAILDIGEGSVGQLKRLLGHPERNLANTKIPINYTEFILSLRMIYVSHLHADHHLGAIQLILEWAQITKANFVDSRLAIVAPLRFNRWLRDIGGIQKLDVHRINFINCDVLKLPVGPTKYPIEAVLGRLPRAGLQPSQAAMQHIELLKESLGMSHIDTCSVIHCPWAYGLSLTHKSGWRLVYSGDTRPCATLVQIATAHDACPTVMLHEATLEDKLLMDAIKKRHTTVSEAVAVAKHAESSSLLLTHFSQRYIGYARWNPKAIESAQVPGYTPYVPPRMNQDEIELDIDESSEEDGGPEDYDLKEVDIGFDKHQGNGKARKMPIASAFDMMVLKPSDIPKFTLMKKALCTLFYEQRKSEISEEQNTKPNNRNSKKRGGRSSVVGSPLPSSKKAR</sequence>
<evidence type="ECO:0000256" key="11">
    <source>
        <dbReference type="SAM" id="MobiDB-lite"/>
    </source>
</evidence>
<keyword evidence="7" id="KW-0479">Metal-binding</keyword>
<evidence type="ECO:0000256" key="8">
    <source>
        <dbReference type="ARBA" id="ARBA00022759"/>
    </source>
</evidence>
<comment type="catalytic activity">
    <reaction evidence="1">
        <text>Endonucleolytic cleavage of RNA, removing extra 3' nucleotides from tRNA precursor, generating 3' termini of tRNAs. A 3'-hydroxy group is left at the tRNA terminus and a 5'-phosphoryl group is left at the trailer molecule.</text>
        <dbReference type="EC" id="3.1.26.11"/>
    </reaction>
</comment>
<evidence type="ECO:0000256" key="1">
    <source>
        <dbReference type="ARBA" id="ARBA00000402"/>
    </source>
</evidence>
<evidence type="ECO:0000256" key="6">
    <source>
        <dbReference type="ARBA" id="ARBA00022722"/>
    </source>
</evidence>
<evidence type="ECO:0000256" key="7">
    <source>
        <dbReference type="ARBA" id="ARBA00022723"/>
    </source>
</evidence>
<evidence type="ECO:0000256" key="3">
    <source>
        <dbReference type="ARBA" id="ARBA00007823"/>
    </source>
</evidence>
<comment type="similarity">
    <text evidence="3">Belongs to the RNase Z family.</text>
</comment>
<dbReference type="CDD" id="cd07718">
    <property type="entry name" value="RNaseZ_ELAC1_ELAC2-C-term-like_MBL-fold"/>
    <property type="match status" value="1"/>
</dbReference>
<evidence type="ECO:0000256" key="10">
    <source>
        <dbReference type="ARBA" id="ARBA00022833"/>
    </source>
</evidence>
<keyword evidence="5" id="KW-0819">tRNA processing</keyword>
<dbReference type="GO" id="GO:0042781">
    <property type="term" value="F:3'-tRNA processing endoribonuclease activity"/>
    <property type="evidence" value="ECO:0007669"/>
    <property type="project" value="UniProtKB-EC"/>
</dbReference>
<evidence type="ECO:0000259" key="13">
    <source>
        <dbReference type="Pfam" id="PF13691"/>
    </source>
</evidence>
<dbReference type="Gene3D" id="3.60.15.10">
    <property type="entry name" value="Ribonuclease Z/Hydroxyacylglutathione hydrolase-like"/>
    <property type="match status" value="2"/>
</dbReference>
<gene>
    <name evidence="14" type="ORF">H4219_001309</name>
</gene>
<keyword evidence="6" id="KW-0540">Nuclease</keyword>
<proteinExistence type="inferred from homology"/>
<keyword evidence="15" id="KW-1185">Reference proteome</keyword>
<accession>A0A9W8A0U2</accession>
<keyword evidence="9" id="KW-0378">Hydrolase</keyword>
<evidence type="ECO:0000313" key="15">
    <source>
        <dbReference type="Proteomes" id="UP001150538"/>
    </source>
</evidence>
<dbReference type="GO" id="GO:0046872">
    <property type="term" value="F:metal ion binding"/>
    <property type="evidence" value="ECO:0007669"/>
    <property type="project" value="UniProtKB-KW"/>
</dbReference>
<comment type="caution">
    <text evidence="14">The sequence shown here is derived from an EMBL/GenBank/DDBJ whole genome shotgun (WGS) entry which is preliminary data.</text>
</comment>
<dbReference type="EC" id="3.1.26.11" evidence="4"/>
<evidence type="ECO:0000256" key="4">
    <source>
        <dbReference type="ARBA" id="ARBA00012477"/>
    </source>
</evidence>
<dbReference type="SUPFAM" id="SSF56281">
    <property type="entry name" value="Metallo-hydrolase/oxidoreductase"/>
    <property type="match status" value="2"/>
</dbReference>
<feature type="domain" description="tRNase Z endonuclease" evidence="13">
    <location>
        <begin position="6"/>
        <end position="67"/>
    </location>
</feature>
<protein>
    <recommendedName>
        <fullName evidence="4">ribonuclease Z</fullName>
        <ecNumber evidence="4">3.1.26.11</ecNumber>
    </recommendedName>
</protein>
<keyword evidence="10" id="KW-0862">Zinc</keyword>
<organism evidence="14 15">
    <name type="scientific">Mycoemilia scoparia</name>
    <dbReference type="NCBI Taxonomy" id="417184"/>
    <lineage>
        <taxon>Eukaryota</taxon>
        <taxon>Fungi</taxon>
        <taxon>Fungi incertae sedis</taxon>
        <taxon>Zoopagomycota</taxon>
        <taxon>Kickxellomycotina</taxon>
        <taxon>Kickxellomycetes</taxon>
        <taxon>Kickxellales</taxon>
        <taxon>Kickxellaceae</taxon>
        <taxon>Mycoemilia</taxon>
    </lineage>
</organism>
<reference evidence="14" key="1">
    <citation type="submission" date="2022-07" db="EMBL/GenBank/DDBJ databases">
        <title>Phylogenomic reconstructions and comparative analyses of Kickxellomycotina fungi.</title>
        <authorList>
            <person name="Reynolds N.K."/>
            <person name="Stajich J.E."/>
            <person name="Barry K."/>
            <person name="Grigoriev I.V."/>
            <person name="Crous P."/>
            <person name="Smith M.E."/>
        </authorList>
    </citation>
    <scope>NUCLEOTIDE SEQUENCE</scope>
    <source>
        <strain evidence="14">NBRC 100468</strain>
    </source>
</reference>
<dbReference type="EMBL" id="JANBPU010000013">
    <property type="protein sequence ID" value="KAJ1920472.1"/>
    <property type="molecule type" value="Genomic_DNA"/>
</dbReference>
<name>A0A9W8A0U2_9FUNG</name>
<dbReference type="InterPro" id="IPR047151">
    <property type="entry name" value="RNZ2-like"/>
</dbReference>
<evidence type="ECO:0000259" key="12">
    <source>
        <dbReference type="Pfam" id="PF12706"/>
    </source>
</evidence>
<dbReference type="GO" id="GO:0005739">
    <property type="term" value="C:mitochondrion"/>
    <property type="evidence" value="ECO:0007669"/>
    <property type="project" value="TreeGrafter"/>
</dbReference>